<keyword evidence="6 7" id="KW-0472">Membrane</keyword>
<evidence type="ECO:0000256" key="2">
    <source>
        <dbReference type="ARBA" id="ARBA00022448"/>
    </source>
</evidence>
<evidence type="ECO:0000259" key="8">
    <source>
        <dbReference type="PROSITE" id="PS50928"/>
    </source>
</evidence>
<sequence>MMSMLERVGPVALPVILLVLWELACKAFDIPPFVLPSPTMIAAALYENAYIIWFHSSQTLLTTVIGFAVAVGFGAVLGVLVGSSRLAYTSLYPLLVGFNSVPKVAIVPILVVWFGIGTIPAVITAFMLSFFPIAVNVATGLATIETDLRDVLRSLGASQLDVVRKVGIPRSMPYLFASLKISITLAFVGSVISETLASNRGIGTLMTQASANFRIPLVFAGLVVIALMGVLMYMIFAFIERRMTGWATRGATFGIGG</sequence>
<dbReference type="PATRIC" id="fig|1028800.3.peg.5251"/>
<dbReference type="eggNOG" id="COG0600">
    <property type="taxonomic scope" value="Bacteria"/>
</dbReference>
<gene>
    <name evidence="9" type="ORF">RG540_PA06300</name>
</gene>
<dbReference type="InterPro" id="IPR035906">
    <property type="entry name" value="MetI-like_sf"/>
</dbReference>
<accession>A0A068SZT0</accession>
<dbReference type="KEGG" id="ngg:RG540_PA06300"/>
<dbReference type="Pfam" id="PF00528">
    <property type="entry name" value="BPD_transp_1"/>
    <property type="match status" value="1"/>
</dbReference>
<keyword evidence="3" id="KW-1003">Cell membrane</keyword>
<comment type="subcellular location">
    <subcellularLocation>
        <location evidence="1 7">Cell membrane</location>
        <topology evidence="1 7">Multi-pass membrane protein</topology>
    </subcellularLocation>
</comment>
<keyword evidence="2 7" id="KW-0813">Transport</keyword>
<name>A0A068SZT0_NEOGA</name>
<feature type="transmembrane region" description="Helical" evidence="7">
    <location>
        <begin position="174"/>
        <end position="193"/>
    </location>
</feature>
<reference evidence="10" key="1">
    <citation type="journal article" date="2014" name="BMC Genomics">
        <title>Genome sequencing of two Neorhizobium galegae strains reveals a noeT gene responsible for the unusual acetylation of the nodulation factors.</title>
        <authorList>
            <person name="Osterman J."/>
            <person name="Marsh J."/>
            <person name="Laine P.K."/>
            <person name="Zeng Z."/>
            <person name="Alatalo E."/>
            <person name="Sullivan J.T."/>
            <person name="Young J.P."/>
            <person name="Thomas-Oates J."/>
            <person name="Paulin L."/>
            <person name="Lindstrom K."/>
        </authorList>
    </citation>
    <scope>NUCLEOTIDE SEQUENCE [LARGE SCALE GENOMIC DNA]</scope>
    <source>
        <strain evidence="10">HAMBI 540</strain>
    </source>
</reference>
<evidence type="ECO:0000256" key="5">
    <source>
        <dbReference type="ARBA" id="ARBA00022989"/>
    </source>
</evidence>
<dbReference type="Proteomes" id="UP000028181">
    <property type="component" value="Plasmid pHAMBI540a"/>
</dbReference>
<evidence type="ECO:0000313" key="10">
    <source>
        <dbReference type="Proteomes" id="UP000028181"/>
    </source>
</evidence>
<comment type="similarity">
    <text evidence="7">Belongs to the binding-protein-dependent transport system permease family.</text>
</comment>
<keyword evidence="4 7" id="KW-0812">Transmembrane</keyword>
<organism evidence="9 10">
    <name type="scientific">Neorhizobium galegae bv. orientalis str. HAMBI 540</name>
    <dbReference type="NCBI Taxonomy" id="1028800"/>
    <lineage>
        <taxon>Bacteria</taxon>
        <taxon>Pseudomonadati</taxon>
        <taxon>Pseudomonadota</taxon>
        <taxon>Alphaproteobacteria</taxon>
        <taxon>Hyphomicrobiales</taxon>
        <taxon>Rhizobiaceae</taxon>
        <taxon>Rhizobium/Agrobacterium group</taxon>
        <taxon>Neorhizobium</taxon>
    </lineage>
</organism>
<dbReference type="GeneID" id="24260353"/>
<dbReference type="EMBL" id="HG938354">
    <property type="protein sequence ID" value="CDN51306.1"/>
    <property type="molecule type" value="Genomic_DNA"/>
</dbReference>
<dbReference type="PROSITE" id="PS50928">
    <property type="entry name" value="ABC_TM1"/>
    <property type="match status" value="1"/>
</dbReference>
<dbReference type="OrthoDB" id="9786495at2"/>
<geneLocation type="plasmid" evidence="10">
    <name>II</name>
</geneLocation>
<evidence type="ECO:0000256" key="7">
    <source>
        <dbReference type="RuleBase" id="RU363032"/>
    </source>
</evidence>
<evidence type="ECO:0000256" key="4">
    <source>
        <dbReference type="ARBA" id="ARBA00022692"/>
    </source>
</evidence>
<dbReference type="GO" id="GO:0005886">
    <property type="term" value="C:plasma membrane"/>
    <property type="evidence" value="ECO:0007669"/>
    <property type="project" value="UniProtKB-SubCell"/>
</dbReference>
<feature type="transmembrane region" description="Helical" evidence="7">
    <location>
        <begin position="122"/>
        <end position="144"/>
    </location>
</feature>
<feature type="transmembrane region" description="Helical" evidence="7">
    <location>
        <begin position="213"/>
        <end position="239"/>
    </location>
</feature>
<keyword evidence="10" id="KW-1185">Reference proteome</keyword>
<evidence type="ECO:0000256" key="1">
    <source>
        <dbReference type="ARBA" id="ARBA00004651"/>
    </source>
</evidence>
<protein>
    <submittedName>
        <fullName evidence="9">Nitrate/sulfonate/bicarbonate ABC transporter, permease protein</fullName>
    </submittedName>
</protein>
<dbReference type="SUPFAM" id="SSF161098">
    <property type="entry name" value="MetI-like"/>
    <property type="match status" value="1"/>
</dbReference>
<dbReference type="CDD" id="cd06261">
    <property type="entry name" value="TM_PBP2"/>
    <property type="match status" value="1"/>
</dbReference>
<feature type="transmembrane region" description="Helical" evidence="7">
    <location>
        <begin position="94"/>
        <end position="116"/>
    </location>
</feature>
<dbReference type="InterPro" id="IPR000515">
    <property type="entry name" value="MetI-like"/>
</dbReference>
<dbReference type="Gene3D" id="1.10.3720.10">
    <property type="entry name" value="MetI-like"/>
    <property type="match status" value="1"/>
</dbReference>
<dbReference type="RefSeq" id="WP_041364735.1">
    <property type="nucleotide sequence ID" value="NZ_HG938354.1"/>
</dbReference>
<dbReference type="PANTHER" id="PTHR30151:SF20">
    <property type="entry name" value="ABC TRANSPORTER PERMEASE PROTEIN HI_0355-RELATED"/>
    <property type="match status" value="1"/>
</dbReference>
<feature type="domain" description="ABC transmembrane type-1" evidence="8">
    <location>
        <begin position="56"/>
        <end position="236"/>
    </location>
</feature>
<dbReference type="HOGENOM" id="CLU_046113_2_1_5"/>
<evidence type="ECO:0000313" key="9">
    <source>
        <dbReference type="EMBL" id="CDN51306.1"/>
    </source>
</evidence>
<evidence type="ECO:0000256" key="6">
    <source>
        <dbReference type="ARBA" id="ARBA00023136"/>
    </source>
</evidence>
<proteinExistence type="inferred from homology"/>
<evidence type="ECO:0000256" key="3">
    <source>
        <dbReference type="ARBA" id="ARBA00022475"/>
    </source>
</evidence>
<keyword evidence="9" id="KW-0614">Plasmid</keyword>
<dbReference type="AlphaFoldDB" id="A0A068SZT0"/>
<dbReference type="GO" id="GO:0055085">
    <property type="term" value="P:transmembrane transport"/>
    <property type="evidence" value="ECO:0007669"/>
    <property type="project" value="InterPro"/>
</dbReference>
<feature type="transmembrane region" description="Helical" evidence="7">
    <location>
        <begin position="60"/>
        <end position="82"/>
    </location>
</feature>
<keyword evidence="5 7" id="KW-1133">Transmembrane helix</keyword>
<dbReference type="PANTHER" id="PTHR30151">
    <property type="entry name" value="ALKANE SULFONATE ABC TRANSPORTER-RELATED, MEMBRANE SUBUNIT"/>
    <property type="match status" value="1"/>
</dbReference>